<comment type="caution">
    <text evidence="1">The sequence shown here is derived from an EMBL/GenBank/DDBJ whole genome shotgun (WGS) entry which is preliminary data.</text>
</comment>
<dbReference type="Proteomes" id="UP001460270">
    <property type="component" value="Unassembled WGS sequence"/>
</dbReference>
<proteinExistence type="predicted"/>
<dbReference type="AlphaFoldDB" id="A0AAW0P6C3"/>
<sequence length="104" mass="11515">MCSSKGHCQTFPSSTGDERVSVVDETMPDILAMKFYPLATSIWQTISTLDSADLDIRFCLDDMFLQLISFASNEILTGLKNCLSWVQSPPALVSNDTVKKVHVL</sequence>
<gene>
    <name evidence="1" type="ORF">WMY93_015165</name>
</gene>
<accession>A0AAW0P6C3</accession>
<organism evidence="1 2">
    <name type="scientific">Mugilogobius chulae</name>
    <name type="common">yellowstripe goby</name>
    <dbReference type="NCBI Taxonomy" id="88201"/>
    <lineage>
        <taxon>Eukaryota</taxon>
        <taxon>Metazoa</taxon>
        <taxon>Chordata</taxon>
        <taxon>Craniata</taxon>
        <taxon>Vertebrata</taxon>
        <taxon>Euteleostomi</taxon>
        <taxon>Actinopterygii</taxon>
        <taxon>Neopterygii</taxon>
        <taxon>Teleostei</taxon>
        <taxon>Neoteleostei</taxon>
        <taxon>Acanthomorphata</taxon>
        <taxon>Gobiaria</taxon>
        <taxon>Gobiiformes</taxon>
        <taxon>Gobioidei</taxon>
        <taxon>Gobiidae</taxon>
        <taxon>Gobionellinae</taxon>
        <taxon>Mugilogobius</taxon>
    </lineage>
</organism>
<protein>
    <submittedName>
        <fullName evidence="1">Uncharacterized protein</fullName>
    </submittedName>
</protein>
<name>A0AAW0P6C3_9GOBI</name>
<dbReference type="EMBL" id="JBBPFD010000010">
    <property type="protein sequence ID" value="KAK7910481.1"/>
    <property type="molecule type" value="Genomic_DNA"/>
</dbReference>
<reference evidence="2" key="1">
    <citation type="submission" date="2024-04" db="EMBL/GenBank/DDBJ databases">
        <title>Salinicola lusitanus LLJ914,a marine bacterium isolated from the Okinawa Trough.</title>
        <authorList>
            <person name="Li J."/>
        </authorList>
    </citation>
    <scope>NUCLEOTIDE SEQUENCE [LARGE SCALE GENOMIC DNA]</scope>
</reference>
<evidence type="ECO:0000313" key="1">
    <source>
        <dbReference type="EMBL" id="KAK7910481.1"/>
    </source>
</evidence>
<keyword evidence="2" id="KW-1185">Reference proteome</keyword>
<evidence type="ECO:0000313" key="2">
    <source>
        <dbReference type="Proteomes" id="UP001460270"/>
    </source>
</evidence>